<reference evidence="1 2" key="1">
    <citation type="submission" date="2022-12" db="EMBL/GenBank/DDBJ databases">
        <title>Chromosome-level genome of Tegillarca granosa.</title>
        <authorList>
            <person name="Kim J."/>
        </authorList>
    </citation>
    <scope>NUCLEOTIDE SEQUENCE [LARGE SCALE GENOMIC DNA]</scope>
    <source>
        <strain evidence="1">Teg-2019</strain>
        <tissue evidence="1">Adductor muscle</tissue>
    </source>
</reference>
<gene>
    <name evidence="1" type="ORF">KUTeg_003596</name>
</gene>
<comment type="caution">
    <text evidence="1">The sequence shown here is derived from an EMBL/GenBank/DDBJ whole genome shotgun (WGS) entry which is preliminary data.</text>
</comment>
<evidence type="ECO:0000313" key="2">
    <source>
        <dbReference type="Proteomes" id="UP001217089"/>
    </source>
</evidence>
<proteinExistence type="predicted"/>
<evidence type="ECO:0000313" key="1">
    <source>
        <dbReference type="EMBL" id="KAJ8318505.1"/>
    </source>
</evidence>
<sequence length="100" mass="12032">MVLDINYHFACLKSIYSILDKYFSKKWCFFLKKTIKSSFEIIATKLNYKFILNCYKCLSRKSCKIIMYFLLKQCLKWCFISNCIYRIPTITIDNLGHIKL</sequence>
<keyword evidence="2" id="KW-1185">Reference proteome</keyword>
<protein>
    <submittedName>
        <fullName evidence="1">Uncharacterized protein</fullName>
    </submittedName>
</protein>
<accession>A0ABQ9FQG4</accession>
<dbReference type="Proteomes" id="UP001217089">
    <property type="component" value="Unassembled WGS sequence"/>
</dbReference>
<organism evidence="1 2">
    <name type="scientific">Tegillarca granosa</name>
    <name type="common">Malaysian cockle</name>
    <name type="synonym">Anadara granosa</name>
    <dbReference type="NCBI Taxonomy" id="220873"/>
    <lineage>
        <taxon>Eukaryota</taxon>
        <taxon>Metazoa</taxon>
        <taxon>Spiralia</taxon>
        <taxon>Lophotrochozoa</taxon>
        <taxon>Mollusca</taxon>
        <taxon>Bivalvia</taxon>
        <taxon>Autobranchia</taxon>
        <taxon>Pteriomorphia</taxon>
        <taxon>Arcoida</taxon>
        <taxon>Arcoidea</taxon>
        <taxon>Arcidae</taxon>
        <taxon>Tegillarca</taxon>
    </lineage>
</organism>
<name>A0ABQ9FQG4_TEGGR</name>
<dbReference type="EMBL" id="JARBDR010000214">
    <property type="protein sequence ID" value="KAJ8318505.1"/>
    <property type="molecule type" value="Genomic_DNA"/>
</dbReference>